<feature type="compositionally biased region" description="Polar residues" evidence="3">
    <location>
        <begin position="1"/>
        <end position="20"/>
    </location>
</feature>
<evidence type="ECO:0000256" key="1">
    <source>
        <dbReference type="ARBA" id="ARBA00022679"/>
    </source>
</evidence>
<evidence type="ECO:0000313" key="7">
    <source>
        <dbReference type="Proteomes" id="UP000519023"/>
    </source>
</evidence>
<feature type="region of interest" description="Disordered" evidence="3">
    <location>
        <begin position="97"/>
        <end position="116"/>
    </location>
</feature>
<dbReference type="InterPro" id="IPR022211">
    <property type="entry name" value="PHBC_N"/>
</dbReference>
<evidence type="ECO:0000259" key="5">
    <source>
        <dbReference type="Pfam" id="PF12551"/>
    </source>
</evidence>
<name>A0A7X9ZTJ6_9SPHN</name>
<dbReference type="InterPro" id="IPR029058">
    <property type="entry name" value="AB_hydrolase_fold"/>
</dbReference>
<keyword evidence="6" id="KW-0378">Hydrolase</keyword>
<dbReference type="InterPro" id="IPR010941">
    <property type="entry name" value="PhaC_N"/>
</dbReference>
<evidence type="ECO:0000313" key="6">
    <source>
        <dbReference type="EMBL" id="NML10329.1"/>
    </source>
</evidence>
<dbReference type="PANTHER" id="PTHR36837">
    <property type="entry name" value="POLY(3-HYDROXYALKANOATE) POLYMERASE SUBUNIT PHAC"/>
    <property type="match status" value="1"/>
</dbReference>
<evidence type="ECO:0000256" key="2">
    <source>
        <dbReference type="ARBA" id="ARBA00023315"/>
    </source>
</evidence>
<evidence type="ECO:0000256" key="3">
    <source>
        <dbReference type="SAM" id="MobiDB-lite"/>
    </source>
</evidence>
<dbReference type="Proteomes" id="UP000519023">
    <property type="component" value="Unassembled WGS sequence"/>
</dbReference>
<dbReference type="PANTHER" id="PTHR36837:SF5">
    <property type="entry name" value="POLY-3-HYDROXYBUTYRATE SYNTHASE"/>
    <property type="match status" value="1"/>
</dbReference>
<evidence type="ECO:0000259" key="4">
    <source>
        <dbReference type="Pfam" id="PF07167"/>
    </source>
</evidence>
<dbReference type="AlphaFoldDB" id="A0A7X9ZTJ6"/>
<dbReference type="EMBL" id="JABBFV010000005">
    <property type="protein sequence ID" value="NML10329.1"/>
    <property type="molecule type" value="Genomic_DNA"/>
</dbReference>
<keyword evidence="2" id="KW-0012">Acyltransferase</keyword>
<comment type="caution">
    <text evidence="6">The sequence shown here is derived from an EMBL/GenBank/DDBJ whole genome shotgun (WGS) entry which is preliminary data.</text>
</comment>
<feature type="region of interest" description="Disordered" evidence="3">
    <location>
        <begin position="1"/>
        <end position="21"/>
    </location>
</feature>
<dbReference type="Pfam" id="PF12551">
    <property type="entry name" value="PHBC_N"/>
    <property type="match status" value="1"/>
</dbReference>
<dbReference type="Pfam" id="PF07167">
    <property type="entry name" value="PhaC_N"/>
    <property type="match status" value="1"/>
</dbReference>
<protein>
    <submittedName>
        <fullName evidence="6">Alpha/beta fold hydrolase</fullName>
    </submittedName>
</protein>
<dbReference type="SUPFAM" id="SSF53474">
    <property type="entry name" value="alpha/beta-Hydrolases"/>
    <property type="match status" value="1"/>
</dbReference>
<accession>A0A7X9ZTJ6</accession>
<dbReference type="InterPro" id="IPR051321">
    <property type="entry name" value="PHA/PHB_synthase"/>
</dbReference>
<dbReference type="GO" id="GO:0016787">
    <property type="term" value="F:hydrolase activity"/>
    <property type="evidence" value="ECO:0007669"/>
    <property type="project" value="UniProtKB-KW"/>
</dbReference>
<dbReference type="GO" id="GO:0042619">
    <property type="term" value="P:poly-hydroxybutyrate biosynthetic process"/>
    <property type="evidence" value="ECO:0007669"/>
    <property type="project" value="InterPro"/>
</dbReference>
<gene>
    <name evidence="6" type="ORF">HHL08_09225</name>
</gene>
<reference evidence="6 7" key="1">
    <citation type="submission" date="2020-04" db="EMBL/GenBank/DDBJ databases">
        <title>Sphingobium sp. AR-3-1 isolated from Arctic soil.</title>
        <authorList>
            <person name="Dahal R.H."/>
            <person name="Chaudhary D.K."/>
        </authorList>
    </citation>
    <scope>NUCLEOTIDE SEQUENCE [LARGE SCALE GENOMIC DNA]</scope>
    <source>
        <strain evidence="6 7">AR-3-1</strain>
    </source>
</reference>
<organism evidence="6 7">
    <name type="scientific">Sphingobium psychrophilum</name>
    <dbReference type="NCBI Taxonomy" id="2728834"/>
    <lineage>
        <taxon>Bacteria</taxon>
        <taxon>Pseudomonadati</taxon>
        <taxon>Pseudomonadota</taxon>
        <taxon>Alphaproteobacteria</taxon>
        <taxon>Sphingomonadales</taxon>
        <taxon>Sphingomonadaceae</taxon>
        <taxon>Sphingobium</taxon>
    </lineage>
</organism>
<feature type="domain" description="Poly-beta-hydroxybutyrate polymerase N-terminal" evidence="5">
    <location>
        <begin position="39"/>
        <end position="73"/>
    </location>
</feature>
<keyword evidence="1" id="KW-0808">Transferase</keyword>
<sequence length="603" mass="65615">MSQVTGNEEQAVVSLSTPDGTATKCAGGPYDGWAELFLRPTRAAVATLTGGLAPSSLGEAFADWATHLALFPGSQMHIVAETVREFMSLAGGEWRTAASAGAPKPQAGPPTREHRFDDPSWEAWPFDLIRQSFLHSERWWDEAACDILGVTAQHRAIMRFSIHRILDMLAPSNFVATNPVLQHRIIETQGKCLVDGVATLIEDWLRSLAGERPAGAECYRPGADVAITPGKVVYRNDLIELIQYAPTTQAVRPEPLLIVPAWILKYYVLDLSLENSLVRWLVGQGQTVFMISWRNVGEGGRTLDLEDYRRLGIMASLDAITAITGGNRVHATGYCLGGTLLAIAAAAMARDGDDRFASMTLFAAQTDFSEPGEVGLFIDAAQLDFLETMARARGYLDSAQMSGAFQALRSNELVWPYFVRDYLMGARGPMSDLQAWHSDATRLPFAAHSQYLHSLALANDLAEGRYEVDGRPIPLENIHVPVFAVGAESDYVAPWRSVYKIHRLMGTEVTFLLTTGGHDDGIVSEPGHPDRFYRLLARPADADGVDPETWMARTSSEAGSWWPAWAAWLDLHSSPPGVPPPLGGSGVNAGTLGNAPGSYVLES</sequence>
<dbReference type="GO" id="GO:0016746">
    <property type="term" value="F:acyltransferase activity"/>
    <property type="evidence" value="ECO:0007669"/>
    <property type="project" value="UniProtKB-KW"/>
</dbReference>
<proteinExistence type="predicted"/>
<feature type="domain" description="Poly-beta-hydroxybutyrate polymerase N-terminal" evidence="4">
    <location>
        <begin position="113"/>
        <end position="281"/>
    </location>
</feature>
<keyword evidence="7" id="KW-1185">Reference proteome</keyword>
<dbReference type="Gene3D" id="3.40.50.1820">
    <property type="entry name" value="alpha/beta hydrolase"/>
    <property type="match status" value="1"/>
</dbReference>
<dbReference type="RefSeq" id="WP_169572526.1">
    <property type="nucleotide sequence ID" value="NZ_JABBFV010000005.1"/>
</dbReference>